<dbReference type="Pfam" id="PF17114">
    <property type="entry name" value="Nod1"/>
    <property type="match status" value="1"/>
</dbReference>
<dbReference type="InterPro" id="IPR051092">
    <property type="entry name" value="FYVE_RhoGEF_PH"/>
</dbReference>
<feature type="compositionally biased region" description="Low complexity" evidence="2">
    <location>
        <begin position="981"/>
        <end position="1000"/>
    </location>
</feature>
<dbReference type="GO" id="GO:0005737">
    <property type="term" value="C:cytoplasm"/>
    <property type="evidence" value="ECO:0000318"/>
    <property type="project" value="GO_Central"/>
</dbReference>
<dbReference type="eggNOG" id="ENOG502QVFV">
    <property type="taxonomic scope" value="Eukaryota"/>
</dbReference>
<proteinExistence type="predicted"/>
<dbReference type="PANTHER" id="PTHR12673">
    <property type="entry name" value="FACIOGENITAL DYSPLASIA PROTEIN"/>
    <property type="match status" value="1"/>
</dbReference>
<dbReference type="GO" id="GO:0071341">
    <property type="term" value="C:medial cortical node"/>
    <property type="evidence" value="ECO:0007669"/>
    <property type="project" value="EnsemblFungi"/>
</dbReference>
<dbReference type="Pfam" id="PF00621">
    <property type="entry name" value="RhoGEF"/>
    <property type="match status" value="1"/>
</dbReference>
<dbReference type="VEuPathDB" id="FungiDB:SJAG_00807"/>
<dbReference type="Proteomes" id="UP000001744">
    <property type="component" value="Unassembled WGS sequence"/>
</dbReference>
<organism evidence="4 6">
    <name type="scientific">Schizosaccharomyces japonicus (strain yFS275 / FY16936)</name>
    <name type="common">Fission yeast</name>
    <dbReference type="NCBI Taxonomy" id="402676"/>
    <lineage>
        <taxon>Eukaryota</taxon>
        <taxon>Fungi</taxon>
        <taxon>Dikarya</taxon>
        <taxon>Ascomycota</taxon>
        <taxon>Taphrinomycotina</taxon>
        <taxon>Schizosaccharomycetes</taxon>
        <taxon>Schizosaccharomycetales</taxon>
        <taxon>Schizosaccharomycetaceae</taxon>
        <taxon>Schizosaccharomyces</taxon>
    </lineage>
</organism>
<dbReference type="SMART" id="SM00325">
    <property type="entry name" value="RhoGEF"/>
    <property type="match status" value="1"/>
</dbReference>
<dbReference type="GO" id="GO:1902408">
    <property type="term" value="P:mitotic cytokinesis, division site positioning"/>
    <property type="evidence" value="ECO:0007669"/>
    <property type="project" value="EnsemblFungi"/>
</dbReference>
<dbReference type="InterPro" id="IPR035899">
    <property type="entry name" value="DBL_dom_sf"/>
</dbReference>
<feature type="region of interest" description="Disordered" evidence="2">
    <location>
        <begin position="742"/>
        <end position="772"/>
    </location>
</feature>
<feature type="compositionally biased region" description="Low complexity" evidence="2">
    <location>
        <begin position="211"/>
        <end position="220"/>
    </location>
</feature>
<keyword evidence="1" id="KW-0175">Coiled coil</keyword>
<dbReference type="InterPro" id="IPR001331">
    <property type="entry name" value="GDS_CDC24_CS"/>
</dbReference>
<evidence type="ECO:0000259" key="3">
    <source>
        <dbReference type="PROSITE" id="PS50010"/>
    </source>
</evidence>
<feature type="region of interest" description="Disordered" evidence="2">
    <location>
        <begin position="981"/>
        <end position="1008"/>
    </location>
</feature>
<dbReference type="Gene3D" id="1.20.900.10">
    <property type="entry name" value="Dbl homology (DH) domain"/>
    <property type="match status" value="1"/>
</dbReference>
<dbReference type="EMBL" id="KE651166">
    <property type="protein sequence ID" value="EEB05780.1"/>
    <property type="molecule type" value="Genomic_DNA"/>
</dbReference>
<evidence type="ECO:0000313" key="5">
    <source>
        <dbReference type="JaponicusDB" id="SJAG_00807"/>
    </source>
</evidence>
<dbReference type="AlphaFoldDB" id="B6JWM9"/>
<feature type="region of interest" description="Disordered" evidence="2">
    <location>
        <begin position="204"/>
        <end position="225"/>
    </location>
</feature>
<feature type="compositionally biased region" description="Low complexity" evidence="2">
    <location>
        <begin position="753"/>
        <end position="763"/>
    </location>
</feature>
<dbReference type="GO" id="GO:0035556">
    <property type="term" value="P:intracellular signal transduction"/>
    <property type="evidence" value="ECO:0007669"/>
    <property type="project" value="InterPro"/>
</dbReference>
<evidence type="ECO:0000256" key="2">
    <source>
        <dbReference type="SAM" id="MobiDB-lite"/>
    </source>
</evidence>
<dbReference type="OMA" id="MRTESTY"/>
<accession>B6JWM9</accession>
<dbReference type="RefSeq" id="XP_002172073.1">
    <property type="nucleotide sequence ID" value="XM_002172037.2"/>
</dbReference>
<feature type="domain" description="DH" evidence="3">
    <location>
        <begin position="231"/>
        <end position="420"/>
    </location>
</feature>
<dbReference type="InterPro" id="IPR032634">
    <property type="entry name" value="Gef2/Nod1_dom"/>
</dbReference>
<evidence type="ECO:0000256" key="1">
    <source>
        <dbReference type="SAM" id="Coils"/>
    </source>
</evidence>
<dbReference type="OrthoDB" id="4066896at2759"/>
<dbReference type="HOGENOM" id="CLU_283307_0_0_1"/>
<dbReference type="GeneID" id="7048881"/>
<dbReference type="STRING" id="402676.B6JWM9"/>
<dbReference type="GO" id="GO:0120105">
    <property type="term" value="C:mitotic actomyosin contractile ring, intermediate layer"/>
    <property type="evidence" value="ECO:0007669"/>
    <property type="project" value="EnsemblFungi"/>
</dbReference>
<dbReference type="InterPro" id="IPR000219">
    <property type="entry name" value="DH_dom"/>
</dbReference>
<dbReference type="PANTHER" id="PTHR12673:SF159">
    <property type="entry name" value="LD03170P"/>
    <property type="match status" value="1"/>
</dbReference>
<feature type="coiled-coil region" evidence="1">
    <location>
        <begin position="1015"/>
        <end position="1085"/>
    </location>
</feature>
<dbReference type="PROSITE" id="PS00741">
    <property type="entry name" value="DH_1"/>
    <property type="match status" value="1"/>
</dbReference>
<gene>
    <name evidence="5" type="primary">gef2</name>
    <name evidence="4" type="ORF">SJAG_00807</name>
</gene>
<dbReference type="SUPFAM" id="SSF48065">
    <property type="entry name" value="DBL homology domain (DH-domain)"/>
    <property type="match status" value="1"/>
</dbReference>
<dbReference type="JaponicusDB" id="SJAG_00807">
    <property type="gene designation" value="gef2"/>
</dbReference>
<keyword evidence="6" id="KW-1185">Reference proteome</keyword>
<sequence length="1100" mass="124374">MNSSGDVSIPSSCPKIQHGALWLFRHMYESNPTFERHLVYCTFSHNVLGMVLIAFAQVEDQNLLAFVLSQLGPDAFTISPSMHQKYDSFVRALNLNWKFSGSERNAAICLLEYLCADPVTFFLGENWQDAVIDPAYANTLFCTMRIFRSSSLTDEILSVSEPHGSTAFQIDVVFNLPEENSLRTRLASLLSHWGPILGLPCETGTHRKKTSSPNPSVSSSKRYDSPAGIRKKYNLIREMIQTEATFVQRLRHLVNDYAAPLRRLSKSGQLMIGLYEINTLFPQSLNKLIQINSSFLDDIEAITSGLESVELPPEIDEKLALCLGNHFAVFSQHYPRYLEQSSDFGLMLKNACKNTRFMDFVEQVKVSSSMNVSMNQLIMEPVQRIPRYSLFLDQIIALTGPGKTRELYCDALEIIRNIAEMPTIDAEDRSKVFAGLQTLIMDFAPNLISYSRSLISCIDLTRTVVKNSQKIVTFYSIILFNDQVCLVQRLTKAPFASIVMELKSKPAYVTLPKERRAFFLCSAHNTDIELTSGVRDENTLWLVVRNAPEDSYLYANPINTFKVAKHQTLTVRDFIFEFQKTIAYNKSHCANVLHTSHSELDIFSSTFNVEAYKKEPIRSSIIVLISEPGQNVEKTSFLSDGNIIISITDYEEEFSVSFDSWLGISLPVNMVVGREALRERFLSDLVQVKRLLASPFINHSFLKNQVYLLFIKKVLSNHSSPRRSRLSFSGRSISPSRIMNSLKESSKFRSRPKSWSNSLSSKSDQQETPSIRKSQYPITAMDAIDSIKAGLFIFQKAIFNLTEFSNMTDPVSMGEAKHVRKIYDAVTKTPKREYVVMGSRPKLIFAAFKNYLSNYLLKKAGYLLPAILFQRLSVVENLDLSLNSEKAIQLVRDLLHELTETSNALLEIVMSITSELLLRLPRKDQCDHVLEAVAAAISPSMFGYTARQLVQFIAYNSEELFGEPHETEDVTLNLVTKASHSSCATPSASPSAEGSSAGESEVNDAPPGMVRGDAIKDLQREIELVEAQINMLERLREESETSIPAFYEKFNQDLRRLKHSIQASLARHKTEIEIAKWRLVELEENERFQENPDADVGLFI</sequence>
<reference evidence="4 6" key="1">
    <citation type="journal article" date="2011" name="Science">
        <title>Comparative functional genomics of the fission yeasts.</title>
        <authorList>
            <person name="Rhind N."/>
            <person name="Chen Z."/>
            <person name="Yassour M."/>
            <person name="Thompson D.A."/>
            <person name="Haas B.J."/>
            <person name="Habib N."/>
            <person name="Wapinski I."/>
            <person name="Roy S."/>
            <person name="Lin M.F."/>
            <person name="Heiman D.I."/>
            <person name="Young S.K."/>
            <person name="Furuya K."/>
            <person name="Guo Y."/>
            <person name="Pidoux A."/>
            <person name="Chen H.M."/>
            <person name="Robbertse B."/>
            <person name="Goldberg J.M."/>
            <person name="Aoki K."/>
            <person name="Bayne E.H."/>
            <person name="Berlin A.M."/>
            <person name="Desjardins C.A."/>
            <person name="Dobbs E."/>
            <person name="Dukaj L."/>
            <person name="Fan L."/>
            <person name="FitzGerald M.G."/>
            <person name="French C."/>
            <person name="Gujja S."/>
            <person name="Hansen K."/>
            <person name="Keifenheim D."/>
            <person name="Levin J.Z."/>
            <person name="Mosher R.A."/>
            <person name="Mueller C.A."/>
            <person name="Pfiffner J."/>
            <person name="Priest M."/>
            <person name="Russ C."/>
            <person name="Smialowska A."/>
            <person name="Swoboda P."/>
            <person name="Sykes S.M."/>
            <person name="Vaughn M."/>
            <person name="Vengrova S."/>
            <person name="Yoder R."/>
            <person name="Zeng Q."/>
            <person name="Allshire R."/>
            <person name="Baulcombe D."/>
            <person name="Birren B.W."/>
            <person name="Brown W."/>
            <person name="Ekwall K."/>
            <person name="Kellis M."/>
            <person name="Leatherwood J."/>
            <person name="Levin H."/>
            <person name="Margalit H."/>
            <person name="Martienssen R."/>
            <person name="Nieduszynski C.A."/>
            <person name="Spatafora J.W."/>
            <person name="Friedman N."/>
            <person name="Dalgaard J.Z."/>
            <person name="Baumann P."/>
            <person name="Niki H."/>
            <person name="Regev A."/>
            <person name="Nusbaum C."/>
        </authorList>
    </citation>
    <scope>NUCLEOTIDE SEQUENCE [LARGE SCALE GENOMIC DNA]</scope>
    <source>
        <strain evidence="6">yFS275 / FY16936</strain>
    </source>
</reference>
<name>B6JWM9_SCHJY</name>
<evidence type="ECO:0000313" key="6">
    <source>
        <dbReference type="Proteomes" id="UP000001744"/>
    </source>
</evidence>
<dbReference type="PROSITE" id="PS50010">
    <property type="entry name" value="DH_2"/>
    <property type="match status" value="1"/>
</dbReference>
<protein>
    <submittedName>
        <fullName evidence="4">RhoGEF Gef2</fullName>
    </submittedName>
</protein>
<dbReference type="GO" id="GO:0005085">
    <property type="term" value="F:guanyl-nucleotide exchange factor activity"/>
    <property type="evidence" value="ECO:0000318"/>
    <property type="project" value="GO_Central"/>
</dbReference>
<evidence type="ECO:0000313" key="4">
    <source>
        <dbReference type="EMBL" id="EEB05780.1"/>
    </source>
</evidence>